<reference evidence="2" key="5">
    <citation type="submission" date="2017-01" db="UniProtKB">
        <authorList>
            <consortium name="EnsemblFungi"/>
        </authorList>
    </citation>
    <scope>IDENTIFICATION</scope>
    <source>
        <strain evidence="2">PH-1 / ATCC MYA-4620 / FGSC 9075 / NRRL 31084</strain>
    </source>
</reference>
<dbReference type="InParanoid" id="A0A0E0SM61"/>
<dbReference type="Proteomes" id="UP000070720">
    <property type="component" value="Chromosome 3"/>
</dbReference>
<reference key="3">
    <citation type="submission" date="2014-02" db="EMBL/GenBank/DDBJ databases">
        <title>A revised Fusarium graminearum genomic reference sequence using whole shotgun re-sequencing.</title>
        <authorList>
            <person name="King R."/>
            <person name="Urban M."/>
            <person name="Hassani-Pak K."/>
            <person name="Hammond-Kosack K."/>
        </authorList>
    </citation>
    <scope>NUCLEOTIDE SEQUENCE</scope>
    <source>
        <strain>PH-1</strain>
    </source>
</reference>
<reference evidence="2 3" key="1">
    <citation type="journal article" date="2007" name="Science">
        <title>The Fusarium graminearum genome reveals a link between localized polymorphism and pathogen specialization.</title>
        <authorList>
            <person name="Cuomo C.A."/>
            <person name="Gueldener U."/>
            <person name="Xu J.-R."/>
            <person name="Trail F."/>
            <person name="Turgeon B.G."/>
            <person name="Di Pietro A."/>
            <person name="Walton J.D."/>
            <person name="Ma L.-J."/>
            <person name="Baker S.E."/>
            <person name="Rep M."/>
            <person name="Adam G."/>
            <person name="Antoniw J."/>
            <person name="Baldwin T."/>
            <person name="Calvo S.E."/>
            <person name="Chang Y.-L."/>
            <person name="DeCaprio D."/>
            <person name="Gale L.R."/>
            <person name="Gnerre S."/>
            <person name="Goswami R.S."/>
            <person name="Hammond-Kosack K."/>
            <person name="Harris L.J."/>
            <person name="Hilburn K."/>
            <person name="Kennell J.C."/>
            <person name="Kroken S."/>
            <person name="Magnuson J.K."/>
            <person name="Mannhaupt G."/>
            <person name="Mauceli E.W."/>
            <person name="Mewes H.-W."/>
            <person name="Mitterbauer R."/>
            <person name="Muehlbauer G."/>
            <person name="Muensterkoetter M."/>
            <person name="Nelson D."/>
            <person name="O'Donnell K."/>
            <person name="Ouellet T."/>
            <person name="Qi W."/>
            <person name="Quesneville H."/>
            <person name="Roncero M.I.G."/>
            <person name="Seong K.-Y."/>
            <person name="Tetko I.V."/>
            <person name="Urban M."/>
            <person name="Waalwijk C."/>
            <person name="Ward T.J."/>
            <person name="Yao J."/>
            <person name="Birren B.W."/>
            <person name="Kistler H.C."/>
        </authorList>
    </citation>
    <scope>NUCLEOTIDE SEQUENCE [LARGE SCALE GENOMIC DNA]</scope>
    <source>
        <strain evidence="3">ATCC MYA-4620 / CBS 123657 / FGSC 9075 / NRRL 31084 / PH-1</strain>
        <strain evidence="2">PH-1 / ATCC MYA-4620 / FGSC 9075 / NRRL 31084</strain>
    </source>
</reference>
<dbReference type="AlphaFoldDB" id="A0A0E0SM61"/>
<proteinExistence type="predicted"/>
<sequence length="98" mass="10784">MPEKLLEAGWTVLSSWLAGSHLKAHKVLDASSCYWARVRVASKGGTAFAVLRVPLPVVMFEASDAVAKRIRDFSDMKGVDYLEKDGNDDGQLGIEIQY</sequence>
<reference evidence="2 3" key="2">
    <citation type="journal article" date="2010" name="Nature">
        <title>Comparative genomics reveals mobile pathogenicity chromosomes in Fusarium.</title>
        <authorList>
            <person name="Ma L.J."/>
            <person name="van der Does H.C."/>
            <person name="Borkovich K.A."/>
            <person name="Coleman J.J."/>
            <person name="Daboussi M.J."/>
            <person name="Di Pietro A."/>
            <person name="Dufresne M."/>
            <person name="Freitag M."/>
            <person name="Grabherr M."/>
            <person name="Henrissat B."/>
            <person name="Houterman P.M."/>
            <person name="Kang S."/>
            <person name="Shim W.B."/>
            <person name="Woloshuk C."/>
            <person name="Xie X."/>
            <person name="Xu J.R."/>
            <person name="Antoniw J."/>
            <person name="Baker S.E."/>
            <person name="Bluhm B.H."/>
            <person name="Breakspear A."/>
            <person name="Brown D.W."/>
            <person name="Butchko R.A."/>
            <person name="Chapman S."/>
            <person name="Coulson R."/>
            <person name="Coutinho P.M."/>
            <person name="Danchin E.G."/>
            <person name="Diener A."/>
            <person name="Gale L.R."/>
            <person name="Gardiner D.M."/>
            <person name="Goff S."/>
            <person name="Hammond-Kosack K.E."/>
            <person name="Hilburn K."/>
            <person name="Hua-Van A."/>
            <person name="Jonkers W."/>
            <person name="Kazan K."/>
            <person name="Kodira C.D."/>
            <person name="Koehrsen M."/>
            <person name="Kumar L."/>
            <person name="Lee Y.H."/>
            <person name="Li L."/>
            <person name="Manners J.M."/>
            <person name="Miranda-Saavedra D."/>
            <person name="Mukherjee M."/>
            <person name="Park G."/>
            <person name="Park J."/>
            <person name="Park S.Y."/>
            <person name="Proctor R.H."/>
            <person name="Regev A."/>
            <person name="Ruiz-Roldan M.C."/>
            <person name="Sain D."/>
            <person name="Sakthikumar S."/>
            <person name="Sykes S."/>
            <person name="Schwartz D.C."/>
            <person name="Turgeon B.G."/>
            <person name="Wapinski I."/>
            <person name="Yoder O."/>
            <person name="Young S."/>
            <person name="Zeng Q."/>
            <person name="Zhou S."/>
            <person name="Galagan J."/>
            <person name="Cuomo C.A."/>
            <person name="Kistler H.C."/>
            <person name="Rep M."/>
        </authorList>
    </citation>
    <scope>GENOME REANNOTATION</scope>
    <source>
        <strain evidence="3">ATCC MYA-4620 / CBS 123657 / FGSC 9075 / NRRL 31084 / PH-1</strain>
        <strain evidence="2">PH-1 / ATCC MYA-4620 / FGSC 9075 / NRRL 31084</strain>
    </source>
</reference>
<protein>
    <submittedName>
        <fullName evidence="1">Chromosome 3, complete genome</fullName>
    </submittedName>
</protein>
<evidence type="ECO:0000313" key="3">
    <source>
        <dbReference type="Proteomes" id="UP000070720"/>
    </source>
</evidence>
<dbReference type="EnsemblFungi" id="CEF87524">
    <property type="protein sequence ID" value="CEF87524"/>
    <property type="gene ID" value="FGRRES_20235"/>
</dbReference>
<organism evidence="2">
    <name type="scientific">Gibberella zeae (strain ATCC MYA-4620 / CBS 123657 / FGSC 9075 / NRRL 31084 / PH-1)</name>
    <name type="common">Wheat head blight fungus</name>
    <name type="synonym">Fusarium graminearum</name>
    <dbReference type="NCBI Taxonomy" id="229533"/>
    <lineage>
        <taxon>Eukaryota</taxon>
        <taxon>Fungi</taxon>
        <taxon>Dikarya</taxon>
        <taxon>Ascomycota</taxon>
        <taxon>Pezizomycotina</taxon>
        <taxon>Sordariomycetes</taxon>
        <taxon>Hypocreomycetidae</taxon>
        <taxon>Hypocreales</taxon>
        <taxon>Nectriaceae</taxon>
        <taxon>Fusarium</taxon>
    </lineage>
</organism>
<gene>
    <name evidence="1" type="ORF">FGRAMPH1_01T16445</name>
</gene>
<evidence type="ECO:0000313" key="2">
    <source>
        <dbReference type="EnsemblFungi" id="CEF87524"/>
    </source>
</evidence>
<accession>A0A0E0SM61</accession>
<name>A0A0E0SM61_GIBZE</name>
<reference evidence="1 3" key="4">
    <citation type="journal article" date="2015" name="BMC Genomics">
        <title>The completed genome sequence of the pathogenic ascomycete fungus Fusarium graminearum.</title>
        <authorList>
            <person name="King R."/>
            <person name="Urban M."/>
            <person name="Hammond-Kosack M.C."/>
            <person name="Hassani-Pak K."/>
            <person name="Hammond-Kosack K.E."/>
        </authorList>
    </citation>
    <scope>NUCLEOTIDE SEQUENCE [LARGE SCALE GENOMIC DNA]</scope>
    <source>
        <strain evidence="3">ATCC MYA-4620 / CBS 123657 / FGSC 9075 / NRRL 31084 / PH-1</strain>
        <strain evidence="1">PH-1</strain>
    </source>
</reference>
<dbReference type="VEuPathDB" id="FungiDB:FGRAMPH1_01G16445"/>
<keyword evidence="3" id="KW-1185">Reference proteome</keyword>
<dbReference type="EMBL" id="HG970334">
    <property type="protein sequence ID" value="CEF87524.1"/>
    <property type="molecule type" value="Genomic_DNA"/>
</dbReference>
<evidence type="ECO:0000313" key="1">
    <source>
        <dbReference type="EMBL" id="CEF87524.1"/>
    </source>
</evidence>